<proteinExistence type="predicted"/>
<dbReference type="EMBL" id="GL385395">
    <property type="protein sequence ID" value="EJT81529.1"/>
    <property type="molecule type" value="Genomic_DNA"/>
</dbReference>
<reference evidence="4" key="5">
    <citation type="submission" date="2018-04" db="UniProtKB">
        <authorList>
            <consortium name="EnsemblFungi"/>
        </authorList>
    </citation>
    <scope>IDENTIFICATION</scope>
    <source>
        <strain evidence="4">R3-111a-1</strain>
    </source>
</reference>
<name>J3NJS7_GAET3</name>
<dbReference type="STRING" id="644352.J3NJS7"/>
<gene>
    <name evidence="4" type="primary">20341965</name>
    <name evidence="3" type="ORF">GGTG_01507</name>
</gene>
<evidence type="ECO:0000313" key="4">
    <source>
        <dbReference type="EnsemblFungi" id="EJT81529"/>
    </source>
</evidence>
<feature type="region of interest" description="Disordered" evidence="2">
    <location>
        <begin position="1"/>
        <end position="56"/>
    </location>
</feature>
<dbReference type="eggNOG" id="ENOG502SPRN">
    <property type="taxonomic scope" value="Eukaryota"/>
</dbReference>
<accession>J3NJS7</accession>
<dbReference type="AlphaFoldDB" id="J3NJS7"/>
<dbReference type="GO" id="GO:0003700">
    <property type="term" value="F:DNA-binding transcription factor activity"/>
    <property type="evidence" value="ECO:0007669"/>
    <property type="project" value="InterPro"/>
</dbReference>
<keyword evidence="5" id="KW-1185">Reference proteome</keyword>
<feature type="compositionally biased region" description="Basic and acidic residues" evidence="2">
    <location>
        <begin position="41"/>
        <end position="53"/>
    </location>
</feature>
<feature type="coiled-coil region" evidence="1">
    <location>
        <begin position="147"/>
        <end position="181"/>
    </location>
</feature>
<reference evidence="3" key="3">
    <citation type="submission" date="2010-09" db="EMBL/GenBank/DDBJ databases">
        <title>Annotation of Gaeumannomyces graminis var. tritici R3-111a-1.</title>
        <authorList>
            <consortium name="The Broad Institute Genome Sequencing Platform"/>
            <person name="Ma L.-J."/>
            <person name="Dead R."/>
            <person name="Young S.K."/>
            <person name="Zeng Q."/>
            <person name="Gargeya S."/>
            <person name="Fitzgerald M."/>
            <person name="Haas B."/>
            <person name="Abouelleil A."/>
            <person name="Alvarado L."/>
            <person name="Arachchi H.M."/>
            <person name="Berlin A."/>
            <person name="Brown A."/>
            <person name="Chapman S.B."/>
            <person name="Chen Z."/>
            <person name="Dunbar C."/>
            <person name="Freedman E."/>
            <person name="Gearin G."/>
            <person name="Gellesch M."/>
            <person name="Goldberg J."/>
            <person name="Griggs A."/>
            <person name="Gujja S."/>
            <person name="Heiman D."/>
            <person name="Howarth C."/>
            <person name="Larson L."/>
            <person name="Lui A."/>
            <person name="MacDonald P.J.P."/>
            <person name="Mehta T."/>
            <person name="Montmayeur A."/>
            <person name="Murphy C."/>
            <person name="Neiman D."/>
            <person name="Pearson M."/>
            <person name="Priest M."/>
            <person name="Roberts A."/>
            <person name="Saif S."/>
            <person name="Shea T."/>
            <person name="Shenoy N."/>
            <person name="Sisk P."/>
            <person name="Stolte C."/>
            <person name="Sykes S."/>
            <person name="Yandava C."/>
            <person name="Wortman J."/>
            <person name="Nusbaum C."/>
            <person name="Birren B."/>
        </authorList>
    </citation>
    <scope>NUCLEOTIDE SEQUENCE</scope>
    <source>
        <strain evidence="3">R3-111a-1</strain>
    </source>
</reference>
<dbReference type="Gene3D" id="1.20.5.170">
    <property type="match status" value="1"/>
</dbReference>
<dbReference type="Proteomes" id="UP000006039">
    <property type="component" value="Unassembled WGS sequence"/>
</dbReference>
<dbReference type="VEuPathDB" id="FungiDB:GGTG_01507"/>
<evidence type="ECO:0000313" key="3">
    <source>
        <dbReference type="EMBL" id="EJT81529.1"/>
    </source>
</evidence>
<dbReference type="OrthoDB" id="10643989at2759"/>
<dbReference type="GeneID" id="20341965"/>
<feature type="region of interest" description="Disordered" evidence="2">
    <location>
        <begin position="75"/>
        <end position="101"/>
    </location>
</feature>
<feature type="compositionally biased region" description="Low complexity" evidence="2">
    <location>
        <begin position="80"/>
        <end position="89"/>
    </location>
</feature>
<evidence type="ECO:0000313" key="5">
    <source>
        <dbReference type="Proteomes" id="UP000006039"/>
    </source>
</evidence>
<dbReference type="HOGENOM" id="CLU_927620_0_0_1"/>
<protein>
    <recommendedName>
        <fullName evidence="6">BZIP domain-containing protein</fullName>
    </recommendedName>
</protein>
<sequence>MTNHWCCLPHLDPPSSNPSCSTPPSDSQAMSESPGQQQRHGSHDDDHDDEKRPSFKAFLRQCKDVGRSLKFVPGRRGAKAVVGSAEDGSAGVGGGGDPAGNVGLTRQQQLAEEDASSALGARRQAQARRAQVRRAQVQHRKRKADYTKQLETEVADRRNMIADLDAERALLRAENEAARALLMAAAASILPPQQQQEVGMVSPSCGGGGGGGGGSSSQPVSHFADMDVDDLVVSLAMDEAMGAQAWRVSQAPSSSPLAAACGQGVGNGGVDDEDEEGEDVPGCGRLGAAQTQQAINFILA</sequence>
<dbReference type="RefSeq" id="XP_009217538.1">
    <property type="nucleotide sequence ID" value="XM_009219274.1"/>
</dbReference>
<reference evidence="4" key="4">
    <citation type="journal article" date="2015" name="G3 (Bethesda)">
        <title>Genome sequences of three phytopathogenic species of the Magnaporthaceae family of fungi.</title>
        <authorList>
            <person name="Okagaki L.H."/>
            <person name="Nunes C.C."/>
            <person name="Sailsbery J."/>
            <person name="Clay B."/>
            <person name="Brown D."/>
            <person name="John T."/>
            <person name="Oh Y."/>
            <person name="Young N."/>
            <person name="Fitzgerald M."/>
            <person name="Haas B.J."/>
            <person name="Zeng Q."/>
            <person name="Young S."/>
            <person name="Adiconis X."/>
            <person name="Fan L."/>
            <person name="Levin J.Z."/>
            <person name="Mitchell T.K."/>
            <person name="Okubara P.A."/>
            <person name="Farman M.L."/>
            <person name="Kohn L.M."/>
            <person name="Birren B."/>
            <person name="Ma L.-J."/>
            <person name="Dean R.A."/>
        </authorList>
    </citation>
    <scope>NUCLEOTIDE SEQUENCE</scope>
    <source>
        <strain evidence="4">R3-111a-1</strain>
    </source>
</reference>
<evidence type="ECO:0000256" key="2">
    <source>
        <dbReference type="SAM" id="MobiDB-lite"/>
    </source>
</evidence>
<feature type="compositionally biased region" description="Polar residues" evidence="2">
    <location>
        <begin position="28"/>
        <end position="39"/>
    </location>
</feature>
<dbReference type="SUPFAM" id="SSF57959">
    <property type="entry name" value="Leucine zipper domain"/>
    <property type="match status" value="1"/>
</dbReference>
<reference evidence="5" key="1">
    <citation type="submission" date="2010-07" db="EMBL/GenBank/DDBJ databases">
        <title>The genome sequence of Gaeumannomyces graminis var. tritici strain R3-111a-1.</title>
        <authorList>
            <consortium name="The Broad Institute Genome Sequencing Platform"/>
            <person name="Ma L.-J."/>
            <person name="Dead R."/>
            <person name="Young S."/>
            <person name="Zeng Q."/>
            <person name="Koehrsen M."/>
            <person name="Alvarado L."/>
            <person name="Berlin A."/>
            <person name="Chapman S.B."/>
            <person name="Chen Z."/>
            <person name="Freedman E."/>
            <person name="Gellesch M."/>
            <person name="Goldberg J."/>
            <person name="Griggs A."/>
            <person name="Gujja S."/>
            <person name="Heilman E.R."/>
            <person name="Heiman D."/>
            <person name="Hepburn T."/>
            <person name="Howarth C."/>
            <person name="Jen D."/>
            <person name="Larson L."/>
            <person name="Mehta T."/>
            <person name="Neiman D."/>
            <person name="Pearson M."/>
            <person name="Roberts A."/>
            <person name="Saif S."/>
            <person name="Shea T."/>
            <person name="Shenoy N."/>
            <person name="Sisk P."/>
            <person name="Stolte C."/>
            <person name="Sykes S."/>
            <person name="Walk T."/>
            <person name="White J."/>
            <person name="Yandava C."/>
            <person name="Haas B."/>
            <person name="Nusbaum C."/>
            <person name="Birren B."/>
        </authorList>
    </citation>
    <scope>NUCLEOTIDE SEQUENCE [LARGE SCALE GENOMIC DNA]</scope>
    <source>
        <strain evidence="5">R3-111a-1</strain>
    </source>
</reference>
<dbReference type="EnsemblFungi" id="EJT81529">
    <property type="protein sequence ID" value="EJT81529"/>
    <property type="gene ID" value="GGTG_01507"/>
</dbReference>
<evidence type="ECO:0000256" key="1">
    <source>
        <dbReference type="SAM" id="Coils"/>
    </source>
</evidence>
<dbReference type="InterPro" id="IPR046347">
    <property type="entry name" value="bZIP_sf"/>
</dbReference>
<feature type="compositionally biased region" description="Gly residues" evidence="2">
    <location>
        <begin position="205"/>
        <end position="215"/>
    </location>
</feature>
<feature type="region of interest" description="Disordered" evidence="2">
    <location>
        <begin position="194"/>
        <end position="218"/>
    </location>
</feature>
<organism evidence="3">
    <name type="scientific">Gaeumannomyces tritici (strain R3-111a-1)</name>
    <name type="common">Wheat and barley take-all root rot fungus</name>
    <name type="synonym">Gaeumannomyces graminis var. tritici</name>
    <dbReference type="NCBI Taxonomy" id="644352"/>
    <lineage>
        <taxon>Eukaryota</taxon>
        <taxon>Fungi</taxon>
        <taxon>Dikarya</taxon>
        <taxon>Ascomycota</taxon>
        <taxon>Pezizomycotina</taxon>
        <taxon>Sordariomycetes</taxon>
        <taxon>Sordariomycetidae</taxon>
        <taxon>Magnaporthales</taxon>
        <taxon>Magnaporthaceae</taxon>
        <taxon>Gaeumannomyces</taxon>
    </lineage>
</organism>
<keyword evidence="1" id="KW-0175">Coiled coil</keyword>
<evidence type="ECO:0008006" key="6">
    <source>
        <dbReference type="Google" id="ProtNLM"/>
    </source>
</evidence>
<dbReference type="CDD" id="cd14686">
    <property type="entry name" value="bZIP"/>
    <property type="match status" value="1"/>
</dbReference>
<reference evidence="3" key="2">
    <citation type="submission" date="2010-07" db="EMBL/GenBank/DDBJ databases">
        <authorList>
            <consortium name="The Broad Institute Genome Sequencing Platform"/>
            <consortium name="Broad Institute Genome Sequencing Center for Infectious Disease"/>
            <person name="Ma L.-J."/>
            <person name="Dead R."/>
            <person name="Young S."/>
            <person name="Zeng Q."/>
            <person name="Koehrsen M."/>
            <person name="Alvarado L."/>
            <person name="Berlin A."/>
            <person name="Chapman S.B."/>
            <person name="Chen Z."/>
            <person name="Freedman E."/>
            <person name="Gellesch M."/>
            <person name="Goldberg J."/>
            <person name="Griggs A."/>
            <person name="Gujja S."/>
            <person name="Heilman E.R."/>
            <person name="Heiman D."/>
            <person name="Hepburn T."/>
            <person name="Howarth C."/>
            <person name="Jen D."/>
            <person name="Larson L."/>
            <person name="Mehta T."/>
            <person name="Neiman D."/>
            <person name="Pearson M."/>
            <person name="Roberts A."/>
            <person name="Saif S."/>
            <person name="Shea T."/>
            <person name="Shenoy N."/>
            <person name="Sisk P."/>
            <person name="Stolte C."/>
            <person name="Sykes S."/>
            <person name="Walk T."/>
            <person name="White J."/>
            <person name="Yandava C."/>
            <person name="Haas B."/>
            <person name="Nusbaum C."/>
            <person name="Birren B."/>
        </authorList>
    </citation>
    <scope>NUCLEOTIDE SEQUENCE</scope>
    <source>
        <strain evidence="3">R3-111a-1</strain>
    </source>
</reference>
<feature type="compositionally biased region" description="Low complexity" evidence="2">
    <location>
        <begin position="17"/>
        <end position="27"/>
    </location>
</feature>